<dbReference type="Pfam" id="PF19208">
    <property type="entry name" value="DUF5880"/>
    <property type="match status" value="1"/>
</dbReference>
<feature type="region of interest" description="Disordered" evidence="1">
    <location>
        <begin position="262"/>
        <end position="317"/>
    </location>
</feature>
<evidence type="ECO:0000259" key="2">
    <source>
        <dbReference type="Pfam" id="PF19208"/>
    </source>
</evidence>
<feature type="region of interest" description="Disordered" evidence="1">
    <location>
        <begin position="148"/>
        <end position="172"/>
    </location>
</feature>
<feature type="domain" description="DUF5880" evidence="2">
    <location>
        <begin position="106"/>
        <end position="192"/>
    </location>
</feature>
<evidence type="ECO:0000313" key="3">
    <source>
        <dbReference type="EMBL" id="CAD9625840.1"/>
    </source>
</evidence>
<proteinExistence type="predicted"/>
<gene>
    <name evidence="3" type="ORF">SMAR0320_LOCUS20479</name>
</gene>
<feature type="region of interest" description="Disordered" evidence="1">
    <location>
        <begin position="71"/>
        <end position="95"/>
    </location>
</feature>
<protein>
    <recommendedName>
        <fullName evidence="2">DUF5880 domain-containing protein</fullName>
    </recommendedName>
</protein>
<sequence>MSEALGGIDIGRVMSSDGPIVKCVLLRTQAGNPSEDDVNEMSIREMKQELESFGVDTSQFVEKPDLRNALTEARLNSKKPASSDGKDGGNDEYTFRGESVPLLRYMEEIEVDTTPKKSMVAQVLGGDFTFLGQYEDEGIMVMVRRPDWEDEDSSFDESDIPPVNPHPLQPPFDEIEVRGDILLIRVAETAEELDGDGDDDGDEKNDNDDEEEEDSKEQGEIVSDLKPAAAEEKEEHEEKLVSVPANDEFFLDYSKEEYLKFASRTDVEGPPILEESEESSEEENEEEAGTAKADGDEDEDYDPEVEELSDEEYDDEEHQVGMMNLILGQILRKFHEENGRGPDTLELLEMRKALADRLGVEVPPVDEEACDWDKKAPTPKKPTPKKVVVAEERNECETFPREASNLFPSENDEEAVDDQDESSGLKRPVEMIYGEQDEEDDDDIQHQSKKASLCKESGKEGEVAA</sequence>
<name>A0A7S2M7G2_9STRA</name>
<reference evidence="3" key="1">
    <citation type="submission" date="2021-01" db="EMBL/GenBank/DDBJ databases">
        <authorList>
            <person name="Corre E."/>
            <person name="Pelletier E."/>
            <person name="Niang G."/>
            <person name="Scheremetjew M."/>
            <person name="Finn R."/>
            <person name="Kale V."/>
            <person name="Holt S."/>
            <person name="Cochrane G."/>
            <person name="Meng A."/>
            <person name="Brown T."/>
            <person name="Cohen L."/>
        </authorList>
    </citation>
    <scope>NUCLEOTIDE SEQUENCE</scope>
    <source>
        <strain evidence="3">SM1012Den-03</strain>
    </source>
</reference>
<dbReference type="EMBL" id="HBGZ01028813">
    <property type="protein sequence ID" value="CAD9625840.1"/>
    <property type="molecule type" value="Transcribed_RNA"/>
</dbReference>
<feature type="compositionally biased region" description="Basic and acidic residues" evidence="1">
    <location>
        <begin position="229"/>
        <end position="240"/>
    </location>
</feature>
<feature type="region of interest" description="Disordered" evidence="1">
    <location>
        <begin position="363"/>
        <end position="465"/>
    </location>
</feature>
<feature type="compositionally biased region" description="Acidic residues" evidence="1">
    <location>
        <begin position="274"/>
        <end position="288"/>
    </location>
</feature>
<feature type="compositionally biased region" description="Acidic residues" evidence="1">
    <location>
        <begin position="410"/>
        <end position="421"/>
    </location>
</feature>
<feature type="compositionally biased region" description="Acidic residues" evidence="1">
    <location>
        <begin position="189"/>
        <end position="215"/>
    </location>
</feature>
<feature type="compositionally biased region" description="Acidic residues" evidence="1">
    <location>
        <begin position="148"/>
        <end position="159"/>
    </location>
</feature>
<dbReference type="AlphaFoldDB" id="A0A7S2M7G2"/>
<feature type="compositionally biased region" description="Acidic residues" evidence="1">
    <location>
        <begin position="295"/>
        <end position="317"/>
    </location>
</feature>
<dbReference type="InterPro" id="IPR043653">
    <property type="entry name" value="DUF5880"/>
</dbReference>
<accession>A0A7S2M7G2</accession>
<feature type="region of interest" description="Disordered" evidence="1">
    <location>
        <begin position="186"/>
        <end position="247"/>
    </location>
</feature>
<feature type="compositionally biased region" description="Basic and acidic residues" evidence="1">
    <location>
        <begin position="388"/>
        <end position="400"/>
    </location>
</feature>
<feature type="compositionally biased region" description="Basic and acidic residues" evidence="1">
    <location>
        <begin position="84"/>
        <end position="95"/>
    </location>
</feature>
<evidence type="ECO:0000256" key="1">
    <source>
        <dbReference type="SAM" id="MobiDB-lite"/>
    </source>
</evidence>
<feature type="compositionally biased region" description="Basic and acidic residues" evidence="1">
    <location>
        <begin position="456"/>
        <end position="465"/>
    </location>
</feature>
<organism evidence="3">
    <name type="scientific">Skeletonema marinoi</name>
    <dbReference type="NCBI Taxonomy" id="267567"/>
    <lineage>
        <taxon>Eukaryota</taxon>
        <taxon>Sar</taxon>
        <taxon>Stramenopiles</taxon>
        <taxon>Ochrophyta</taxon>
        <taxon>Bacillariophyta</taxon>
        <taxon>Coscinodiscophyceae</taxon>
        <taxon>Thalassiosirophycidae</taxon>
        <taxon>Thalassiosirales</taxon>
        <taxon>Skeletonemataceae</taxon>
        <taxon>Skeletonema</taxon>
        <taxon>Skeletonema marinoi-dohrnii complex</taxon>
    </lineage>
</organism>